<dbReference type="Pfam" id="PF04938">
    <property type="entry name" value="SIP1"/>
    <property type="match status" value="1"/>
</dbReference>
<feature type="compositionally biased region" description="Low complexity" evidence="1">
    <location>
        <begin position="30"/>
        <end position="50"/>
    </location>
</feature>
<keyword evidence="3" id="KW-1185">Reference proteome</keyword>
<dbReference type="OrthoDB" id="428895at2759"/>
<name>A0A8K0KVX6_9PEZI</name>
<dbReference type="Gene3D" id="1.20.58.1070">
    <property type="match status" value="1"/>
</dbReference>
<organism evidence="2 3">
    <name type="scientific">Elsinoe batatas</name>
    <dbReference type="NCBI Taxonomy" id="2601811"/>
    <lineage>
        <taxon>Eukaryota</taxon>
        <taxon>Fungi</taxon>
        <taxon>Dikarya</taxon>
        <taxon>Ascomycota</taxon>
        <taxon>Pezizomycotina</taxon>
        <taxon>Dothideomycetes</taxon>
        <taxon>Dothideomycetidae</taxon>
        <taxon>Myriangiales</taxon>
        <taxon>Elsinoaceae</taxon>
        <taxon>Elsinoe</taxon>
    </lineage>
</organism>
<evidence type="ECO:0000313" key="3">
    <source>
        <dbReference type="Proteomes" id="UP000809789"/>
    </source>
</evidence>
<dbReference type="InterPro" id="IPR035426">
    <property type="entry name" value="Gemin2/Brr1"/>
</dbReference>
<proteinExistence type="predicted"/>
<feature type="compositionally biased region" description="Gly residues" evidence="1">
    <location>
        <begin position="150"/>
        <end position="175"/>
    </location>
</feature>
<accession>A0A8K0KVX6</accession>
<dbReference type="EMBL" id="JAESVG020000008">
    <property type="protein sequence ID" value="KAG8625046.1"/>
    <property type="molecule type" value="Genomic_DNA"/>
</dbReference>
<gene>
    <name evidence="2" type="ORF">KVT40_006797</name>
</gene>
<feature type="region of interest" description="Disordered" evidence="1">
    <location>
        <begin position="30"/>
        <end position="186"/>
    </location>
</feature>
<evidence type="ECO:0000313" key="2">
    <source>
        <dbReference type="EMBL" id="KAG8625046.1"/>
    </source>
</evidence>
<evidence type="ECO:0000256" key="1">
    <source>
        <dbReference type="SAM" id="MobiDB-lite"/>
    </source>
</evidence>
<dbReference type="AlphaFoldDB" id="A0A8K0KVX6"/>
<dbReference type="Proteomes" id="UP000809789">
    <property type="component" value="Unassembled WGS sequence"/>
</dbReference>
<protein>
    <submittedName>
        <fullName evidence="2">Uncharacterized protein</fullName>
    </submittedName>
</protein>
<dbReference type="GO" id="GO:0000387">
    <property type="term" value="P:spliceosomal snRNP assembly"/>
    <property type="evidence" value="ECO:0007669"/>
    <property type="project" value="InterPro"/>
</dbReference>
<feature type="compositionally biased region" description="Basic and acidic residues" evidence="1">
    <location>
        <begin position="124"/>
        <end position="134"/>
    </location>
</feature>
<sequence>MSKRKRTDYEDGLVSATSSNYSAQIAAAASAMTYDDPPSSLAAAAPSTTSYNPVSALMTTGPVIPPSTTPSHPQGRRQVSYADSSSAAPTGPYSYVAEKRQQIYHSGNDRDDAEGAGPGHKRPRQEQRRNRPMVDQRFGQMGAFPEPLGRGAGGKAGTAGEGEGDGEGTGTVGGEGDGEEEEGRDEGRDAWEYLRQVREEAQGLPGVLHAGTGGRGGYRDEVEDTAEAIGHGGGEGQKGEDWNGYEEDWEEDGLYYEDGVCYAAPEVPVPEKAMTAQDLYYQALCRRFEIHRQKMQALQSSQTIKPASHTEDATGLPHLLSAKDLFKNRNHRNGRPSLFGHAGPTLHMIARSDNKDVLKVITVLDEDIDEAINKQENLPARFGAWTWFLLGRLGDKGGLTSEEIVVVRDLAKRAGWALAALKIGAIQRQAAAAATAVEDPAEQIKAQPAGNERAKTTAAMDVEDGEVDDKVVNGNATAAMEEVPNQTTMATLHTIITIAGEFYGQRDLLDSRLPWFD</sequence>
<reference evidence="2" key="1">
    <citation type="submission" date="2021-07" db="EMBL/GenBank/DDBJ databases">
        <title>Elsinoe batatas strain:CRI-CJ2 Genome sequencing and assembly.</title>
        <authorList>
            <person name="Huang L."/>
        </authorList>
    </citation>
    <scope>NUCLEOTIDE SEQUENCE</scope>
    <source>
        <strain evidence="2">CRI-CJ2</strain>
    </source>
</reference>
<comment type="caution">
    <text evidence="2">The sequence shown here is derived from an EMBL/GenBank/DDBJ whole genome shotgun (WGS) entry which is preliminary data.</text>
</comment>